<comment type="caution">
    <text evidence="2">The sequence shown here is derived from an EMBL/GenBank/DDBJ whole genome shotgun (WGS) entry which is preliminary data.</text>
</comment>
<dbReference type="RefSeq" id="WP_106679894.1">
    <property type="nucleotide sequence ID" value="NZ_PXWG01000087.1"/>
</dbReference>
<dbReference type="OrthoDB" id="4332861at2"/>
<evidence type="ECO:0000313" key="3">
    <source>
        <dbReference type="Proteomes" id="UP000242427"/>
    </source>
</evidence>
<dbReference type="Proteomes" id="UP000242427">
    <property type="component" value="Unassembled WGS sequence"/>
</dbReference>
<evidence type="ECO:0000313" key="2">
    <source>
        <dbReference type="EMBL" id="PSJ26079.1"/>
    </source>
</evidence>
<accession>A0A9X7PFH4</accession>
<proteinExistence type="predicted"/>
<keyword evidence="3" id="KW-1185">Reference proteome</keyword>
<feature type="domain" description="DUF397" evidence="1">
    <location>
        <begin position="6"/>
        <end position="56"/>
    </location>
</feature>
<dbReference type="Pfam" id="PF04149">
    <property type="entry name" value="DUF397"/>
    <property type="match status" value="1"/>
</dbReference>
<sequence length="62" mass="6549">MSAGPAWFKSSYSGSEGSTCVEVAVLPQAIRIRDSKRKDGPHLAIAPSTWLAFVAYAPAAAR</sequence>
<gene>
    <name evidence="2" type="ORF">B7P34_24615</name>
</gene>
<name>A0A9X7PFH4_9ACTN</name>
<organism evidence="2 3">
    <name type="scientific">Streptosporangium nondiastaticum</name>
    <dbReference type="NCBI Taxonomy" id="35764"/>
    <lineage>
        <taxon>Bacteria</taxon>
        <taxon>Bacillati</taxon>
        <taxon>Actinomycetota</taxon>
        <taxon>Actinomycetes</taxon>
        <taxon>Streptosporangiales</taxon>
        <taxon>Streptosporangiaceae</taxon>
        <taxon>Streptosporangium</taxon>
    </lineage>
</organism>
<dbReference type="EMBL" id="PXWG01000087">
    <property type="protein sequence ID" value="PSJ26079.1"/>
    <property type="molecule type" value="Genomic_DNA"/>
</dbReference>
<protein>
    <submittedName>
        <fullName evidence="2">DUF397 domain-containing protein</fullName>
    </submittedName>
</protein>
<dbReference type="InterPro" id="IPR007278">
    <property type="entry name" value="DUF397"/>
</dbReference>
<evidence type="ECO:0000259" key="1">
    <source>
        <dbReference type="Pfam" id="PF04149"/>
    </source>
</evidence>
<reference evidence="2 3" key="1">
    <citation type="submission" date="2018-03" db="EMBL/GenBank/DDBJ databases">
        <title>Chitinolytic properties of Streptosporangium nondiastaticum TBG75A20.</title>
        <authorList>
            <person name="Gayathri V."/>
            <person name="Shiburaj S."/>
        </authorList>
    </citation>
    <scope>NUCLEOTIDE SEQUENCE [LARGE SCALE GENOMIC DNA]</scope>
    <source>
        <strain evidence="2 3">TBG75A20</strain>
    </source>
</reference>
<dbReference type="AlphaFoldDB" id="A0A9X7PFH4"/>